<dbReference type="SUPFAM" id="SSF47413">
    <property type="entry name" value="lambda repressor-like DNA-binding domains"/>
    <property type="match status" value="1"/>
</dbReference>
<dbReference type="InterPro" id="IPR010982">
    <property type="entry name" value="Lambda_DNA-bd_dom_sf"/>
</dbReference>
<evidence type="ECO:0000256" key="1">
    <source>
        <dbReference type="ARBA" id="ARBA00023015"/>
    </source>
</evidence>
<dbReference type="CDD" id="cd06267">
    <property type="entry name" value="PBP1_LacI_sugar_binding-like"/>
    <property type="match status" value="1"/>
</dbReference>
<feature type="domain" description="HTH lacI-type" evidence="4">
    <location>
        <begin position="3"/>
        <end position="57"/>
    </location>
</feature>
<dbReference type="InterPro" id="IPR028082">
    <property type="entry name" value="Peripla_BP_I"/>
</dbReference>
<dbReference type="GO" id="GO:0003700">
    <property type="term" value="F:DNA-binding transcription factor activity"/>
    <property type="evidence" value="ECO:0007669"/>
    <property type="project" value="TreeGrafter"/>
</dbReference>
<keyword evidence="2" id="KW-0238">DNA-binding</keyword>
<dbReference type="PROSITE" id="PS50932">
    <property type="entry name" value="HTH_LACI_2"/>
    <property type="match status" value="1"/>
</dbReference>
<dbReference type="Gene3D" id="1.10.260.40">
    <property type="entry name" value="lambda repressor-like DNA-binding domains"/>
    <property type="match status" value="1"/>
</dbReference>
<dbReference type="AlphaFoldDB" id="A0A4Q8A9C3"/>
<dbReference type="PANTHER" id="PTHR30146">
    <property type="entry name" value="LACI-RELATED TRANSCRIPTIONAL REPRESSOR"/>
    <property type="match status" value="1"/>
</dbReference>
<protein>
    <submittedName>
        <fullName evidence="5">LacI family transcriptional regulator</fullName>
    </submittedName>
</protein>
<organism evidence="5 6">
    <name type="scientific">Zhihengliuella halotolerans</name>
    <dbReference type="NCBI Taxonomy" id="370736"/>
    <lineage>
        <taxon>Bacteria</taxon>
        <taxon>Bacillati</taxon>
        <taxon>Actinomycetota</taxon>
        <taxon>Actinomycetes</taxon>
        <taxon>Micrococcales</taxon>
        <taxon>Micrococcaceae</taxon>
        <taxon>Zhihengliuella</taxon>
    </lineage>
</organism>
<dbReference type="Proteomes" id="UP000292685">
    <property type="component" value="Unassembled WGS sequence"/>
</dbReference>
<dbReference type="PANTHER" id="PTHR30146:SF109">
    <property type="entry name" value="HTH-TYPE TRANSCRIPTIONAL REGULATOR GALS"/>
    <property type="match status" value="1"/>
</dbReference>
<dbReference type="SMART" id="SM00354">
    <property type="entry name" value="HTH_LACI"/>
    <property type="match status" value="1"/>
</dbReference>
<sequence>MAATLRDVARRAGVSIKTVSNVVHEREYVRDTTRAVVRAAIDELGYQPNLSARSLRSGRTGVIGLAVPEVKLPYFAELADSVIAAAKARGLTVLIEQTGADLDTERELLRSPRLQLTDGLIFSPLAMSQTDVGLLAVDYPLVILGERIFDTPCDHVAMDNLAAARAATEHLIAAGCRRIAAVGAHAGEDLGSAALRLRGYRAALEAAGIAYDERLVGYVGLWHRHDGAAAMSELLERDLGIDGVFGMNDTLALGALRALGEAGHRVPEDVKLIGFDGLDETRYASPSLSTIDPGRVEIARTAVRVLHERIDERVSGAKRAPSVRYTTDYELIERESTRGSGIRL</sequence>
<name>A0A4Q8A9C3_9MICC</name>
<dbReference type="InterPro" id="IPR046335">
    <property type="entry name" value="LacI/GalR-like_sensor"/>
</dbReference>
<dbReference type="OrthoDB" id="2854648at2"/>
<reference evidence="5 6" key="1">
    <citation type="submission" date="2019-02" db="EMBL/GenBank/DDBJ databases">
        <title>Sequencing the genomes of 1000 actinobacteria strains.</title>
        <authorList>
            <person name="Klenk H.-P."/>
        </authorList>
    </citation>
    <scope>NUCLEOTIDE SEQUENCE [LARGE SCALE GENOMIC DNA]</scope>
    <source>
        <strain evidence="5 6">DSM 17364</strain>
    </source>
</reference>
<proteinExistence type="predicted"/>
<dbReference type="EMBL" id="SHLA01000001">
    <property type="protein sequence ID" value="RZU60618.1"/>
    <property type="molecule type" value="Genomic_DNA"/>
</dbReference>
<dbReference type="InterPro" id="IPR000843">
    <property type="entry name" value="HTH_LacI"/>
</dbReference>
<keyword evidence="6" id="KW-1185">Reference proteome</keyword>
<dbReference type="PROSITE" id="PS00356">
    <property type="entry name" value="HTH_LACI_1"/>
    <property type="match status" value="1"/>
</dbReference>
<evidence type="ECO:0000313" key="5">
    <source>
        <dbReference type="EMBL" id="RZU60618.1"/>
    </source>
</evidence>
<dbReference type="RefSeq" id="WP_102160896.1">
    <property type="nucleotide sequence ID" value="NZ_PGGT01000064.1"/>
</dbReference>
<comment type="caution">
    <text evidence="5">The sequence shown here is derived from an EMBL/GenBank/DDBJ whole genome shotgun (WGS) entry which is preliminary data.</text>
</comment>
<gene>
    <name evidence="5" type="ORF">EV380_0162</name>
</gene>
<evidence type="ECO:0000256" key="3">
    <source>
        <dbReference type="ARBA" id="ARBA00023163"/>
    </source>
</evidence>
<dbReference type="Pfam" id="PF13377">
    <property type="entry name" value="Peripla_BP_3"/>
    <property type="match status" value="1"/>
</dbReference>
<dbReference type="GO" id="GO:0000976">
    <property type="term" value="F:transcription cis-regulatory region binding"/>
    <property type="evidence" value="ECO:0007669"/>
    <property type="project" value="TreeGrafter"/>
</dbReference>
<evidence type="ECO:0000256" key="2">
    <source>
        <dbReference type="ARBA" id="ARBA00023125"/>
    </source>
</evidence>
<accession>A0A4Q8A9C3</accession>
<keyword evidence="1" id="KW-0805">Transcription regulation</keyword>
<evidence type="ECO:0000259" key="4">
    <source>
        <dbReference type="PROSITE" id="PS50932"/>
    </source>
</evidence>
<dbReference type="SUPFAM" id="SSF53822">
    <property type="entry name" value="Periplasmic binding protein-like I"/>
    <property type="match status" value="1"/>
</dbReference>
<dbReference type="Pfam" id="PF00356">
    <property type="entry name" value="LacI"/>
    <property type="match status" value="1"/>
</dbReference>
<dbReference type="Gene3D" id="3.40.50.2300">
    <property type="match status" value="2"/>
</dbReference>
<keyword evidence="3" id="KW-0804">Transcription</keyword>
<evidence type="ECO:0000313" key="6">
    <source>
        <dbReference type="Proteomes" id="UP000292685"/>
    </source>
</evidence>
<dbReference type="CDD" id="cd01392">
    <property type="entry name" value="HTH_LacI"/>
    <property type="match status" value="1"/>
</dbReference>